<keyword evidence="6" id="KW-0106">Calcium</keyword>
<dbReference type="SUPFAM" id="SSF53649">
    <property type="entry name" value="Alkaline phosphatase-like"/>
    <property type="match status" value="1"/>
</dbReference>
<dbReference type="PROSITE" id="PS00149">
    <property type="entry name" value="SULFATASE_2"/>
    <property type="match status" value="1"/>
</dbReference>
<proteinExistence type="inferred from homology"/>
<dbReference type="EMBL" id="FTOB01000007">
    <property type="protein sequence ID" value="SIT02862.1"/>
    <property type="molecule type" value="Genomic_DNA"/>
</dbReference>
<protein>
    <submittedName>
        <fullName evidence="8">Arylsulfatase A</fullName>
    </submittedName>
</protein>
<evidence type="ECO:0000256" key="2">
    <source>
        <dbReference type="ARBA" id="ARBA00008779"/>
    </source>
</evidence>
<name>A0ABY1L0P0_9FLAO</name>
<dbReference type="PANTHER" id="PTHR42693:SF42">
    <property type="entry name" value="ARYLSULFATASE G"/>
    <property type="match status" value="1"/>
</dbReference>
<dbReference type="CDD" id="cd16144">
    <property type="entry name" value="ARS_like"/>
    <property type="match status" value="1"/>
</dbReference>
<evidence type="ECO:0000256" key="3">
    <source>
        <dbReference type="ARBA" id="ARBA00022723"/>
    </source>
</evidence>
<dbReference type="RefSeq" id="WP_076456761.1">
    <property type="nucleotide sequence ID" value="NZ_FTOB01000007.1"/>
</dbReference>
<evidence type="ECO:0000256" key="5">
    <source>
        <dbReference type="ARBA" id="ARBA00022801"/>
    </source>
</evidence>
<dbReference type="InterPro" id="IPR000917">
    <property type="entry name" value="Sulfatase_N"/>
</dbReference>
<keyword evidence="9" id="KW-1185">Reference proteome</keyword>
<dbReference type="PROSITE" id="PS00523">
    <property type="entry name" value="SULFATASE_1"/>
    <property type="match status" value="1"/>
</dbReference>
<evidence type="ECO:0000256" key="4">
    <source>
        <dbReference type="ARBA" id="ARBA00022729"/>
    </source>
</evidence>
<keyword evidence="4" id="KW-0732">Signal</keyword>
<gene>
    <name evidence="8" type="ORF">SAMN05421766_10799</name>
</gene>
<keyword evidence="5" id="KW-0378">Hydrolase</keyword>
<comment type="similarity">
    <text evidence="2">Belongs to the sulfatase family.</text>
</comment>
<dbReference type="Gene3D" id="3.30.1120.10">
    <property type="match status" value="1"/>
</dbReference>
<dbReference type="Pfam" id="PF00884">
    <property type="entry name" value="Sulfatase"/>
    <property type="match status" value="1"/>
</dbReference>
<evidence type="ECO:0000313" key="9">
    <source>
        <dbReference type="Proteomes" id="UP000185728"/>
    </source>
</evidence>
<evidence type="ECO:0000256" key="1">
    <source>
        <dbReference type="ARBA" id="ARBA00001913"/>
    </source>
</evidence>
<comment type="cofactor">
    <cofactor evidence="1">
        <name>Ca(2+)</name>
        <dbReference type="ChEBI" id="CHEBI:29108"/>
    </cofactor>
</comment>
<dbReference type="InterPro" id="IPR024607">
    <property type="entry name" value="Sulfatase_CS"/>
</dbReference>
<dbReference type="Proteomes" id="UP000185728">
    <property type="component" value="Unassembled WGS sequence"/>
</dbReference>
<dbReference type="Gene3D" id="3.40.720.10">
    <property type="entry name" value="Alkaline Phosphatase, subunit A"/>
    <property type="match status" value="1"/>
</dbReference>
<reference evidence="8 9" key="1">
    <citation type="submission" date="2017-01" db="EMBL/GenBank/DDBJ databases">
        <authorList>
            <person name="Varghese N."/>
            <person name="Submissions S."/>
        </authorList>
    </citation>
    <scope>NUCLEOTIDE SEQUENCE [LARGE SCALE GENOMIC DNA]</scope>
    <source>
        <strain evidence="8 9">DSM 2061</strain>
    </source>
</reference>
<dbReference type="InterPro" id="IPR017850">
    <property type="entry name" value="Alkaline_phosphatase_core_sf"/>
</dbReference>
<dbReference type="InterPro" id="IPR050738">
    <property type="entry name" value="Sulfatase"/>
</dbReference>
<organism evidence="8 9">
    <name type="scientific">Zobellia uliginosa</name>
    <dbReference type="NCBI Taxonomy" id="143224"/>
    <lineage>
        <taxon>Bacteria</taxon>
        <taxon>Pseudomonadati</taxon>
        <taxon>Bacteroidota</taxon>
        <taxon>Flavobacteriia</taxon>
        <taxon>Flavobacteriales</taxon>
        <taxon>Flavobacteriaceae</taxon>
        <taxon>Zobellia</taxon>
    </lineage>
</organism>
<accession>A0ABY1L0P0</accession>
<comment type="caution">
    <text evidence="8">The sequence shown here is derived from an EMBL/GenBank/DDBJ whole genome shotgun (WGS) entry which is preliminary data.</text>
</comment>
<evidence type="ECO:0000313" key="8">
    <source>
        <dbReference type="EMBL" id="SIT02862.1"/>
    </source>
</evidence>
<evidence type="ECO:0000259" key="7">
    <source>
        <dbReference type="Pfam" id="PF00884"/>
    </source>
</evidence>
<feature type="domain" description="Sulfatase N-terminal" evidence="7">
    <location>
        <begin position="39"/>
        <end position="361"/>
    </location>
</feature>
<evidence type="ECO:0000256" key="6">
    <source>
        <dbReference type="ARBA" id="ARBA00022837"/>
    </source>
</evidence>
<keyword evidence="3" id="KW-0479">Metal-binding</keyword>
<sequence>MNGRFFCFILLIAVCFGSCKNTVSKETVLHEEKQGSQRPNIVFIFADDLGFADLGFTGSDTHLTPNLDKLAKESVYFDHAYAAHPTCAPSRMAIMTGKYPARLGAVSHGKLGGVAHPGPGDNGLPMTETTIGEALKKEGYTTAHIGKWHIGKGENNPGTRGFDVDIASNEFCCPGSYMYPFESNNEKQRVASKIPDLEDRKPGDFLTDALAEEAVKFIHSTDDKPFFLNMSFYAVHTPITAIPQKVEKYKRLIGPDARQKNPTYAGLVEHFDDAVGAILEALEKKGIIDDTIIVFTSDNGGEILNGITDNFPLRDGKGSSYEGGTRVPLLVKWPGVTQANTVSHERIIGFDYYPTFLSMAGASPDLHDIDGRDFSPLLKNPREKLEERDLHWLKYLSLIHYRIPIADNKRCFETVVSGDWKLHEYFQMPDGYKQHFELYNLKDDPSEKNNLANKFPEKVQELKLKMESWKKDIGAPVYDMEKFYGHIKI</sequence>
<dbReference type="PANTHER" id="PTHR42693">
    <property type="entry name" value="ARYLSULFATASE FAMILY MEMBER"/>
    <property type="match status" value="1"/>
</dbReference>